<gene>
    <name evidence="2" type="ORF">EZJ44_06625</name>
</gene>
<dbReference type="OrthoDB" id="515428at2"/>
<dbReference type="Proteomes" id="UP000293036">
    <property type="component" value="Unassembled WGS sequence"/>
</dbReference>
<dbReference type="Gene3D" id="1.10.1660.10">
    <property type="match status" value="1"/>
</dbReference>
<dbReference type="AlphaFoldDB" id="A0A4V2KR34"/>
<proteinExistence type="predicted"/>
<name>A0A4V2KR34_9ACTO</name>
<dbReference type="InterPro" id="IPR041657">
    <property type="entry name" value="HTH_17"/>
</dbReference>
<accession>A0A4V2KR34</accession>
<organism evidence="2 3">
    <name type="scientific">Arcanobacterium bovis</name>
    <dbReference type="NCBI Taxonomy" id="2529275"/>
    <lineage>
        <taxon>Bacteria</taxon>
        <taxon>Bacillati</taxon>
        <taxon>Actinomycetota</taxon>
        <taxon>Actinomycetes</taxon>
        <taxon>Actinomycetales</taxon>
        <taxon>Actinomycetaceae</taxon>
        <taxon>Arcanobacterium</taxon>
    </lineage>
</organism>
<evidence type="ECO:0000313" key="2">
    <source>
        <dbReference type="EMBL" id="TBW21598.1"/>
    </source>
</evidence>
<dbReference type="Pfam" id="PF12728">
    <property type="entry name" value="HTH_17"/>
    <property type="match status" value="1"/>
</dbReference>
<feature type="domain" description="Helix-turn-helix" evidence="1">
    <location>
        <begin position="53"/>
        <end position="99"/>
    </location>
</feature>
<dbReference type="InterPro" id="IPR009061">
    <property type="entry name" value="DNA-bd_dom_put_sf"/>
</dbReference>
<evidence type="ECO:0000313" key="3">
    <source>
        <dbReference type="Proteomes" id="UP000293036"/>
    </source>
</evidence>
<keyword evidence="3" id="KW-1185">Reference proteome</keyword>
<dbReference type="GO" id="GO:0003677">
    <property type="term" value="F:DNA binding"/>
    <property type="evidence" value="ECO:0007669"/>
    <property type="project" value="InterPro"/>
</dbReference>
<dbReference type="EMBL" id="SJDT01000004">
    <property type="protein sequence ID" value="TBW21598.1"/>
    <property type="molecule type" value="Genomic_DNA"/>
</dbReference>
<dbReference type="SUPFAM" id="SSF46955">
    <property type="entry name" value="Putative DNA-binding domain"/>
    <property type="match status" value="1"/>
</dbReference>
<protein>
    <submittedName>
        <fullName evidence="2">Helix-turn-helix domain-containing protein</fullName>
    </submittedName>
</protein>
<comment type="caution">
    <text evidence="2">The sequence shown here is derived from an EMBL/GenBank/DDBJ whole genome shotgun (WGS) entry which is preliminary data.</text>
</comment>
<evidence type="ECO:0000259" key="1">
    <source>
        <dbReference type="Pfam" id="PF12728"/>
    </source>
</evidence>
<reference evidence="2 3" key="1">
    <citation type="submission" date="2019-02" db="EMBL/GenBank/DDBJ databases">
        <title>Arcanobacterium bovis sp. nov., isolated from the milk of a cow with mastitis.</title>
        <authorList>
            <person name="Sammra O."/>
            <person name="Foster G."/>
            <person name="Hassan A."/>
            <person name="Alssahen M."/>
            <person name="Laemmler C."/>
            <person name="Borowiak M."/>
            <person name="Malorny B."/>
            <person name="Abdulmawjood A."/>
        </authorList>
    </citation>
    <scope>NUCLEOTIDE SEQUENCE [LARGE SCALE GENOMIC DNA]</scope>
    <source>
        <strain evidence="2 3">C605018/01/1</strain>
    </source>
</reference>
<sequence>MAVIHHCHESNIHNRFVLVQLILVDKHGFAKYIRLSKLFKINWLEEKKLKHDLLSPSEVAEILNVTRQTVTRWCSVGRVSYIVLPSGQFRIPRDEVEKILTPVVPSASSADEAFEDVPLFRENG</sequence>
<dbReference type="NCBIfam" id="TIGR01764">
    <property type="entry name" value="excise"/>
    <property type="match status" value="1"/>
</dbReference>
<dbReference type="InterPro" id="IPR010093">
    <property type="entry name" value="SinI_DNA-bd"/>
</dbReference>